<dbReference type="NCBIfam" id="NF038083">
    <property type="entry name" value="CU044_5270_fam"/>
    <property type="match status" value="1"/>
</dbReference>
<keyword evidence="1" id="KW-1133">Transmembrane helix</keyword>
<keyword evidence="1" id="KW-0472">Membrane</keyword>
<gene>
    <name evidence="2" type="ORF">OG699_38420</name>
</gene>
<reference evidence="2" key="1">
    <citation type="submission" date="2022-10" db="EMBL/GenBank/DDBJ databases">
        <title>The complete genomes of actinobacterial strains from the NBC collection.</title>
        <authorList>
            <person name="Joergensen T.S."/>
            <person name="Alvarez Arevalo M."/>
            <person name="Sterndorff E.B."/>
            <person name="Faurdal D."/>
            <person name="Vuksanovic O."/>
            <person name="Mourched A.-S."/>
            <person name="Charusanti P."/>
            <person name="Shaw S."/>
            <person name="Blin K."/>
            <person name="Weber T."/>
        </authorList>
    </citation>
    <scope>NUCLEOTIDE SEQUENCE</scope>
    <source>
        <strain evidence="2">NBC_01393</strain>
    </source>
</reference>
<dbReference type="EMBL" id="CP109546">
    <property type="protein sequence ID" value="WTZ13332.1"/>
    <property type="molecule type" value="Genomic_DNA"/>
</dbReference>
<evidence type="ECO:0000313" key="2">
    <source>
        <dbReference type="EMBL" id="WTZ13332.1"/>
    </source>
</evidence>
<protein>
    <submittedName>
        <fullName evidence="2">CU044_5270 family protein</fullName>
    </submittedName>
</protein>
<name>A0AAU3I6L2_9ACTN</name>
<evidence type="ECO:0000256" key="1">
    <source>
        <dbReference type="SAM" id="Phobius"/>
    </source>
</evidence>
<dbReference type="AlphaFoldDB" id="A0AAU3I6L2"/>
<accession>A0AAU3I6L2</accession>
<dbReference type="InterPro" id="IPR047789">
    <property type="entry name" value="CU044_5270-like"/>
</dbReference>
<organism evidence="2">
    <name type="scientific">Streptomyces sp. NBC_01393</name>
    <dbReference type="NCBI Taxonomy" id="2903851"/>
    <lineage>
        <taxon>Bacteria</taxon>
        <taxon>Bacillati</taxon>
        <taxon>Actinomycetota</taxon>
        <taxon>Actinomycetes</taxon>
        <taxon>Kitasatosporales</taxon>
        <taxon>Streptomycetaceae</taxon>
        <taxon>Streptomyces</taxon>
    </lineage>
</organism>
<keyword evidence="1" id="KW-0812">Transmembrane</keyword>
<feature type="transmembrane region" description="Helical" evidence="1">
    <location>
        <begin position="48"/>
        <end position="69"/>
    </location>
</feature>
<proteinExistence type="predicted"/>
<sequence>MDEMTEVRELRTHVPVPDRARLAPGRARLTEAARARESRRALWRRREFAIVAVVAAVTAVAVTAGLLVGGKGTGRRVQPAATPSVRFKGVSAAEFLRQAADAVQMQPDRAVPSAKQWIYTKSAQEPSDKSHSLPAEQENWIRYDGSASASRIGDEPLYITKMHLENGGEGDDRSAREMYRVLVALPADGKGTLKALREQNAIADSKEVSQAGNDYVEISVLLSADVMPAKGLASLYRALALVPGGKVTDHLVKTAAGRRVIALDYNRGENAKASGSMHDQWLIDPQTYRIVGMRMVAGGGKVFGGNSLVTTAVVDRAGDRG</sequence>